<feature type="domain" description="PPM-type phosphatase" evidence="3">
    <location>
        <begin position="157"/>
        <end position="374"/>
    </location>
</feature>
<dbReference type="InterPro" id="IPR000014">
    <property type="entry name" value="PAS"/>
</dbReference>
<dbReference type="SUPFAM" id="SSF81606">
    <property type="entry name" value="PP2C-like"/>
    <property type="match status" value="1"/>
</dbReference>
<evidence type="ECO:0000259" key="3">
    <source>
        <dbReference type="SMART" id="SM00331"/>
    </source>
</evidence>
<dbReference type="InterPro" id="IPR035965">
    <property type="entry name" value="PAS-like_dom_sf"/>
</dbReference>
<dbReference type="Gene3D" id="3.30.450.20">
    <property type="entry name" value="PAS domain"/>
    <property type="match status" value="1"/>
</dbReference>
<dbReference type="Proteomes" id="UP000191554">
    <property type="component" value="Unassembled WGS sequence"/>
</dbReference>
<dbReference type="Gene3D" id="3.60.40.10">
    <property type="entry name" value="PPM-type phosphatase domain"/>
    <property type="match status" value="1"/>
</dbReference>
<keyword evidence="5" id="KW-1185">Reference proteome</keyword>
<evidence type="ECO:0000256" key="2">
    <source>
        <dbReference type="SAM" id="Coils"/>
    </source>
</evidence>
<keyword evidence="1 4" id="KW-0378">Hydrolase</keyword>
<dbReference type="InterPro" id="IPR036457">
    <property type="entry name" value="PPM-type-like_dom_sf"/>
</dbReference>
<dbReference type="InterPro" id="IPR001932">
    <property type="entry name" value="PPM-type_phosphatase-like_dom"/>
</dbReference>
<dbReference type="GO" id="GO:0016791">
    <property type="term" value="F:phosphatase activity"/>
    <property type="evidence" value="ECO:0007669"/>
    <property type="project" value="TreeGrafter"/>
</dbReference>
<accession>A0A1V4SDU6</accession>
<dbReference type="SUPFAM" id="SSF55785">
    <property type="entry name" value="PYP-like sensor domain (PAS domain)"/>
    <property type="match status" value="1"/>
</dbReference>
<dbReference type="RefSeq" id="WP_242656575.1">
    <property type="nucleotide sequence ID" value="NZ_MZGX01000034.1"/>
</dbReference>
<dbReference type="EC" id="3.1.3.3" evidence="4"/>
<sequence>MPYKLKNKFGSVACNFIEDIIDGMQDWVRVISRDDTIVFVNKSMRQALGNNDIIGQKCYQTLGRKSPCPNCLSRFNTPDWSAKKEEHINGRIFSVTSSPLKNHETGKIDAVIEVLHDITQLKNLTRELESQNAKLKADLAMARRLQCSLLPQTQLDTDKLDFSFIYRPCEALGGDFLDIYQIDDTHVGIYIADVSGHGVAASMLTMFLRTALDKTLLSPSKTLTQLYGYFNKNSFSDELYIAIFYGIIDIENYTFTYSNAGLNVCPIVLSQDDIRILRAPGIPISNWVEDPEYVEVKININPRDRIFFYTDGIIEIKNPENSQFGEERIVQHLVESDLDPSPALSELIEKAIAFSGKKDSNEIIDDITVALVQIK</sequence>
<comment type="caution">
    <text evidence="4">The sequence shown here is derived from an EMBL/GenBank/DDBJ whole genome shotgun (WGS) entry which is preliminary data.</text>
</comment>
<proteinExistence type="predicted"/>
<dbReference type="AlphaFoldDB" id="A0A1V4SDU6"/>
<organism evidence="4 5">
    <name type="scientific">Ruminiclostridium hungatei</name>
    <name type="common">Clostridium hungatei</name>
    <dbReference type="NCBI Taxonomy" id="48256"/>
    <lineage>
        <taxon>Bacteria</taxon>
        <taxon>Bacillati</taxon>
        <taxon>Bacillota</taxon>
        <taxon>Clostridia</taxon>
        <taxon>Eubacteriales</taxon>
        <taxon>Oscillospiraceae</taxon>
        <taxon>Ruminiclostridium</taxon>
    </lineage>
</organism>
<dbReference type="EMBL" id="MZGX01000034">
    <property type="protein sequence ID" value="OPX42089.1"/>
    <property type="molecule type" value="Genomic_DNA"/>
</dbReference>
<dbReference type="Pfam" id="PF13426">
    <property type="entry name" value="PAS_9"/>
    <property type="match status" value="1"/>
</dbReference>
<evidence type="ECO:0000256" key="1">
    <source>
        <dbReference type="ARBA" id="ARBA00022801"/>
    </source>
</evidence>
<dbReference type="PANTHER" id="PTHR43156:SF2">
    <property type="entry name" value="STAGE II SPORULATION PROTEIN E"/>
    <property type="match status" value="1"/>
</dbReference>
<protein>
    <submittedName>
        <fullName evidence="4">Phosphoserine phosphatase RsbP</fullName>
        <ecNumber evidence="4">3.1.3.3</ecNumber>
    </submittedName>
</protein>
<dbReference type="STRING" id="48256.CLHUN_39940"/>
<dbReference type="Pfam" id="PF07228">
    <property type="entry name" value="SpoIIE"/>
    <property type="match status" value="1"/>
</dbReference>
<dbReference type="InterPro" id="IPR052016">
    <property type="entry name" value="Bact_Sigma-Reg"/>
</dbReference>
<dbReference type="SMART" id="SM00331">
    <property type="entry name" value="PP2C_SIG"/>
    <property type="match status" value="1"/>
</dbReference>
<feature type="coiled-coil region" evidence="2">
    <location>
        <begin position="118"/>
        <end position="145"/>
    </location>
</feature>
<dbReference type="PANTHER" id="PTHR43156">
    <property type="entry name" value="STAGE II SPORULATION PROTEIN E-RELATED"/>
    <property type="match status" value="1"/>
</dbReference>
<evidence type="ECO:0000313" key="4">
    <source>
        <dbReference type="EMBL" id="OPX42089.1"/>
    </source>
</evidence>
<name>A0A1V4SDU6_RUMHU</name>
<keyword evidence="2" id="KW-0175">Coiled coil</keyword>
<reference evidence="4 5" key="1">
    <citation type="submission" date="2017-03" db="EMBL/GenBank/DDBJ databases">
        <title>Genome sequence of Clostridium hungatei DSM 14427.</title>
        <authorList>
            <person name="Poehlein A."/>
            <person name="Daniel R."/>
        </authorList>
    </citation>
    <scope>NUCLEOTIDE SEQUENCE [LARGE SCALE GENOMIC DNA]</scope>
    <source>
        <strain evidence="4 5">DSM 14427</strain>
    </source>
</reference>
<evidence type="ECO:0000313" key="5">
    <source>
        <dbReference type="Proteomes" id="UP000191554"/>
    </source>
</evidence>
<gene>
    <name evidence="4" type="primary">rsbP</name>
    <name evidence="4" type="ORF">CLHUN_39940</name>
</gene>